<sequence>MQGFYRWFTASHHKAVAKYAPLGYAGDRKKEVPHMDSIRTGSFIASLRREKGMTQKELASLLGISDKAVSKWERGESYPEITLFPALGATLGVTADELMAGERQPHTPTEAPEPVRIPEQALYPLLMDNVWEKAARSALLAWLLAVLAFVVKYAFSGNSLSEGVLFPWLAPGAAALLGIGGAVLLFLASGQFSASRRQYHAMSGLTDSRTLSPYILLFALTALFLLSSLTLDAMAGSSVFNSHGENLMVLKSSTINLSIVAACVLAAANLAIRRWGDRRPDRPDRLEMAVTLLTAAVTAIAALLLIRFLWDAVEQGLYQRPPLPDLGEDTPQPGSYDYLNYLVSGLQYGLPGVAPTIFGGIGVCALLNLFWMVRRRDLRSVVCGLANLAIPGLVLGCFDFWFKLAPFYREWSDTFLFVVIIGLFDLLLAAALTIRHLAGAAVPVRQHTTDN</sequence>
<feature type="domain" description="HTH cro/C1-type" evidence="3">
    <location>
        <begin position="44"/>
        <end position="98"/>
    </location>
</feature>
<dbReference type="CDD" id="cd00093">
    <property type="entry name" value="HTH_XRE"/>
    <property type="match status" value="1"/>
</dbReference>
<dbReference type="SMART" id="SM00530">
    <property type="entry name" value="HTH_XRE"/>
    <property type="match status" value="1"/>
</dbReference>
<keyword evidence="2" id="KW-0472">Membrane</keyword>
<dbReference type="eggNOG" id="COG1396">
    <property type="taxonomic scope" value="Bacteria"/>
</dbReference>
<dbReference type="Proteomes" id="UP000003639">
    <property type="component" value="Unassembled WGS sequence"/>
</dbReference>
<comment type="caution">
    <text evidence="4">The sequence shown here is derived from an EMBL/GenBank/DDBJ whole genome shotgun (WGS) entry which is preliminary data.</text>
</comment>
<feature type="transmembrane region" description="Helical" evidence="2">
    <location>
        <begin position="414"/>
        <end position="434"/>
    </location>
</feature>
<dbReference type="STRING" id="411467.BACCAP_03547"/>
<protein>
    <submittedName>
        <fullName evidence="4">DNA-binding helix-turn-helix protein</fullName>
    </submittedName>
</protein>
<feature type="transmembrane region" description="Helical" evidence="2">
    <location>
        <begin position="211"/>
        <end position="235"/>
    </location>
</feature>
<proteinExistence type="predicted"/>
<dbReference type="Pfam" id="PF01381">
    <property type="entry name" value="HTH_3"/>
    <property type="match status" value="1"/>
</dbReference>
<dbReference type="PANTHER" id="PTHR46558:SF11">
    <property type="entry name" value="HTH-TYPE TRANSCRIPTIONAL REGULATOR XRE"/>
    <property type="match status" value="1"/>
</dbReference>
<keyword evidence="2" id="KW-0812">Transmembrane</keyword>
<keyword evidence="2" id="KW-1133">Transmembrane helix</keyword>
<evidence type="ECO:0000313" key="4">
    <source>
        <dbReference type="EMBL" id="EDM98745.1"/>
    </source>
</evidence>
<feature type="transmembrane region" description="Helical" evidence="2">
    <location>
        <begin position="255"/>
        <end position="276"/>
    </location>
</feature>
<dbReference type="GO" id="GO:0003677">
    <property type="term" value="F:DNA binding"/>
    <property type="evidence" value="ECO:0007669"/>
    <property type="project" value="UniProtKB-KW"/>
</dbReference>
<dbReference type="InterPro" id="IPR001387">
    <property type="entry name" value="Cro/C1-type_HTH"/>
</dbReference>
<evidence type="ECO:0000256" key="1">
    <source>
        <dbReference type="ARBA" id="ARBA00023125"/>
    </source>
</evidence>
<feature type="transmembrane region" description="Helical" evidence="2">
    <location>
        <begin position="382"/>
        <end position="402"/>
    </location>
</feature>
<keyword evidence="5" id="KW-1185">Reference proteome</keyword>
<reference evidence="4 5" key="2">
    <citation type="submission" date="2007-06" db="EMBL/GenBank/DDBJ databases">
        <title>Draft genome sequence of Pseudoflavonifractor capillosus ATCC 29799.</title>
        <authorList>
            <person name="Sudarsanam P."/>
            <person name="Ley R."/>
            <person name="Guruge J."/>
            <person name="Turnbaugh P.J."/>
            <person name="Mahowald M."/>
            <person name="Liep D."/>
            <person name="Gordon J."/>
        </authorList>
    </citation>
    <scope>NUCLEOTIDE SEQUENCE [LARGE SCALE GENOMIC DNA]</scope>
    <source>
        <strain evidence="4 5">ATCC 29799</strain>
    </source>
</reference>
<accession>A6NZ97</accession>
<dbReference type="PANTHER" id="PTHR46558">
    <property type="entry name" value="TRACRIPTIONAL REGULATORY PROTEIN-RELATED-RELATED"/>
    <property type="match status" value="1"/>
</dbReference>
<evidence type="ECO:0000259" key="3">
    <source>
        <dbReference type="PROSITE" id="PS50943"/>
    </source>
</evidence>
<evidence type="ECO:0000256" key="2">
    <source>
        <dbReference type="SAM" id="Phobius"/>
    </source>
</evidence>
<dbReference type="Gene3D" id="1.10.260.40">
    <property type="entry name" value="lambda repressor-like DNA-binding domains"/>
    <property type="match status" value="1"/>
</dbReference>
<dbReference type="EMBL" id="AAXG02000032">
    <property type="protein sequence ID" value="EDM98745.1"/>
    <property type="molecule type" value="Genomic_DNA"/>
</dbReference>
<dbReference type="SUPFAM" id="SSF47413">
    <property type="entry name" value="lambda repressor-like DNA-binding domains"/>
    <property type="match status" value="1"/>
</dbReference>
<gene>
    <name evidence="4" type="ORF">BACCAP_03547</name>
</gene>
<feature type="transmembrane region" description="Helical" evidence="2">
    <location>
        <begin position="348"/>
        <end position="370"/>
    </location>
</feature>
<dbReference type="AlphaFoldDB" id="A6NZ97"/>
<feature type="transmembrane region" description="Helical" evidence="2">
    <location>
        <begin position="168"/>
        <end position="190"/>
    </location>
</feature>
<dbReference type="PROSITE" id="PS50943">
    <property type="entry name" value="HTH_CROC1"/>
    <property type="match status" value="1"/>
</dbReference>
<organism evidence="4 5">
    <name type="scientific">Pseudoflavonifractor capillosus ATCC 29799</name>
    <dbReference type="NCBI Taxonomy" id="411467"/>
    <lineage>
        <taxon>Bacteria</taxon>
        <taxon>Bacillati</taxon>
        <taxon>Bacillota</taxon>
        <taxon>Clostridia</taxon>
        <taxon>Eubacteriales</taxon>
        <taxon>Oscillospiraceae</taxon>
        <taxon>Pseudoflavonifractor</taxon>
    </lineage>
</organism>
<reference evidence="4 5" key="1">
    <citation type="submission" date="2007-04" db="EMBL/GenBank/DDBJ databases">
        <authorList>
            <person name="Fulton L."/>
            <person name="Clifton S."/>
            <person name="Fulton B."/>
            <person name="Xu J."/>
            <person name="Minx P."/>
            <person name="Pepin K.H."/>
            <person name="Johnson M."/>
            <person name="Thiruvilangam P."/>
            <person name="Bhonagiri V."/>
            <person name="Nash W.E."/>
            <person name="Mardis E.R."/>
            <person name="Wilson R.K."/>
        </authorList>
    </citation>
    <scope>NUCLEOTIDE SEQUENCE [LARGE SCALE GENOMIC DNA]</scope>
    <source>
        <strain evidence="4 5">ATCC 29799</strain>
    </source>
</reference>
<keyword evidence="1 4" id="KW-0238">DNA-binding</keyword>
<feature type="transmembrane region" description="Helical" evidence="2">
    <location>
        <begin position="288"/>
        <end position="310"/>
    </location>
</feature>
<evidence type="ECO:0000313" key="5">
    <source>
        <dbReference type="Proteomes" id="UP000003639"/>
    </source>
</evidence>
<feature type="transmembrane region" description="Helical" evidence="2">
    <location>
        <begin position="137"/>
        <end position="156"/>
    </location>
</feature>
<dbReference type="InterPro" id="IPR010982">
    <property type="entry name" value="Lambda_DNA-bd_dom_sf"/>
</dbReference>
<name>A6NZ97_9FIRM</name>